<dbReference type="PROSITE" id="PS50082">
    <property type="entry name" value="WD_REPEATS_2"/>
    <property type="match status" value="1"/>
</dbReference>
<dbReference type="OrthoDB" id="494465at2"/>
<dbReference type="Proteomes" id="UP000184550">
    <property type="component" value="Unassembled WGS sequence"/>
</dbReference>
<dbReference type="InterPro" id="IPR019775">
    <property type="entry name" value="WD40_repeat_CS"/>
</dbReference>
<organism evidence="4 5">
    <name type="scientific">Planktothrix serta PCC 8927</name>
    <dbReference type="NCBI Taxonomy" id="671068"/>
    <lineage>
        <taxon>Bacteria</taxon>
        <taxon>Bacillati</taxon>
        <taxon>Cyanobacteriota</taxon>
        <taxon>Cyanophyceae</taxon>
        <taxon>Oscillatoriophycideae</taxon>
        <taxon>Oscillatoriales</taxon>
        <taxon>Microcoleaceae</taxon>
        <taxon>Planktothrix</taxon>
    </lineage>
</organism>
<gene>
    <name evidence="4" type="ORF">PL8927_830147</name>
</gene>
<keyword evidence="2" id="KW-0677">Repeat</keyword>
<evidence type="ECO:0000256" key="3">
    <source>
        <dbReference type="PROSITE-ProRule" id="PRU00221"/>
    </source>
</evidence>
<evidence type="ECO:0000313" key="5">
    <source>
        <dbReference type="Proteomes" id="UP000184550"/>
    </source>
</evidence>
<evidence type="ECO:0000256" key="1">
    <source>
        <dbReference type="ARBA" id="ARBA00022574"/>
    </source>
</evidence>
<reference evidence="4" key="1">
    <citation type="submission" date="2019-10" db="EMBL/GenBank/DDBJ databases">
        <authorList>
            <consortium name="Genoscope - CEA"/>
            <person name="William W."/>
        </authorList>
    </citation>
    <scope>NUCLEOTIDE SEQUENCE [LARGE SCALE GENOMIC DNA]</scope>
    <source>
        <strain evidence="4">BBR_PRJEB10992</strain>
    </source>
</reference>
<comment type="caution">
    <text evidence="4">The sequence shown here is derived from an EMBL/GenBank/DDBJ whole genome shotgun (WGS) entry which is preliminary data.</text>
</comment>
<dbReference type="InterPro" id="IPR015943">
    <property type="entry name" value="WD40/YVTN_repeat-like_dom_sf"/>
</dbReference>
<protein>
    <recommendedName>
        <fullName evidence="6">WD40 repeat domain-containing protein</fullName>
    </recommendedName>
</protein>
<dbReference type="InterPro" id="IPR001680">
    <property type="entry name" value="WD40_rpt"/>
</dbReference>
<dbReference type="Gene3D" id="2.130.10.10">
    <property type="entry name" value="YVTN repeat-like/Quinoprotein amine dehydrogenase"/>
    <property type="match status" value="1"/>
</dbReference>
<dbReference type="PROSITE" id="PS00678">
    <property type="entry name" value="WD_REPEATS_1"/>
    <property type="match status" value="1"/>
</dbReference>
<dbReference type="PROSITE" id="PS51257">
    <property type="entry name" value="PROKAR_LIPOPROTEIN"/>
    <property type="match status" value="1"/>
</dbReference>
<dbReference type="EMBL" id="CZCU02000161">
    <property type="protein sequence ID" value="VXD24800.1"/>
    <property type="molecule type" value="Genomic_DNA"/>
</dbReference>
<dbReference type="SMART" id="SM00320">
    <property type="entry name" value="WD40"/>
    <property type="match status" value="1"/>
</dbReference>
<name>A0A7Z9E395_9CYAN</name>
<proteinExistence type="predicted"/>
<keyword evidence="5" id="KW-1185">Reference proteome</keyword>
<dbReference type="PANTHER" id="PTHR19879:SF9">
    <property type="entry name" value="TRANSCRIPTION INITIATION FACTOR TFIID SUBUNIT 5"/>
    <property type="match status" value="1"/>
</dbReference>
<keyword evidence="1 3" id="KW-0853">WD repeat</keyword>
<accession>A0A7Z9E395</accession>
<dbReference type="SUPFAM" id="SSF50978">
    <property type="entry name" value="WD40 repeat-like"/>
    <property type="match status" value="1"/>
</dbReference>
<feature type="repeat" description="WD" evidence="3">
    <location>
        <begin position="54"/>
        <end position="88"/>
    </location>
</feature>
<evidence type="ECO:0000313" key="4">
    <source>
        <dbReference type="EMBL" id="VXD24800.1"/>
    </source>
</evidence>
<dbReference type="InterPro" id="IPR036322">
    <property type="entry name" value="WD40_repeat_dom_sf"/>
</dbReference>
<sequence>MRNNHNFWAGLSIGILLLVGCGTFTNKNTPNQNSSPIAPSPQVSWQNPTLVATLTGHSREVYSVAFSPDGRTLASGSSDKTIKLWEAR</sequence>
<dbReference type="Pfam" id="PF00400">
    <property type="entry name" value="WD40"/>
    <property type="match status" value="1"/>
</dbReference>
<evidence type="ECO:0008006" key="6">
    <source>
        <dbReference type="Google" id="ProtNLM"/>
    </source>
</evidence>
<dbReference type="AlphaFoldDB" id="A0A7Z9E395"/>
<evidence type="ECO:0000256" key="2">
    <source>
        <dbReference type="ARBA" id="ARBA00022737"/>
    </source>
</evidence>
<dbReference type="PROSITE" id="PS50294">
    <property type="entry name" value="WD_REPEATS_REGION"/>
    <property type="match status" value="1"/>
</dbReference>
<dbReference type="PANTHER" id="PTHR19879">
    <property type="entry name" value="TRANSCRIPTION INITIATION FACTOR TFIID"/>
    <property type="match status" value="1"/>
</dbReference>